<organism evidence="2 3">
    <name type="scientific">Hydnum rufescens UP504</name>
    <dbReference type="NCBI Taxonomy" id="1448309"/>
    <lineage>
        <taxon>Eukaryota</taxon>
        <taxon>Fungi</taxon>
        <taxon>Dikarya</taxon>
        <taxon>Basidiomycota</taxon>
        <taxon>Agaricomycotina</taxon>
        <taxon>Agaricomycetes</taxon>
        <taxon>Cantharellales</taxon>
        <taxon>Hydnaceae</taxon>
        <taxon>Hydnum</taxon>
    </lineage>
</organism>
<feature type="signal peptide" evidence="1">
    <location>
        <begin position="1"/>
        <end position="21"/>
    </location>
</feature>
<evidence type="ECO:0000313" key="2">
    <source>
        <dbReference type="EMBL" id="KAF9514468.1"/>
    </source>
</evidence>
<reference evidence="2" key="1">
    <citation type="journal article" date="2020" name="Nat. Commun.">
        <title>Large-scale genome sequencing of mycorrhizal fungi provides insights into the early evolution of symbiotic traits.</title>
        <authorList>
            <person name="Miyauchi S."/>
            <person name="Kiss E."/>
            <person name="Kuo A."/>
            <person name="Drula E."/>
            <person name="Kohler A."/>
            <person name="Sanchez-Garcia M."/>
            <person name="Morin E."/>
            <person name="Andreopoulos B."/>
            <person name="Barry K.W."/>
            <person name="Bonito G."/>
            <person name="Buee M."/>
            <person name="Carver A."/>
            <person name="Chen C."/>
            <person name="Cichocki N."/>
            <person name="Clum A."/>
            <person name="Culley D."/>
            <person name="Crous P.W."/>
            <person name="Fauchery L."/>
            <person name="Girlanda M."/>
            <person name="Hayes R.D."/>
            <person name="Keri Z."/>
            <person name="LaButti K."/>
            <person name="Lipzen A."/>
            <person name="Lombard V."/>
            <person name="Magnuson J."/>
            <person name="Maillard F."/>
            <person name="Murat C."/>
            <person name="Nolan M."/>
            <person name="Ohm R.A."/>
            <person name="Pangilinan J."/>
            <person name="Pereira M.F."/>
            <person name="Perotto S."/>
            <person name="Peter M."/>
            <person name="Pfister S."/>
            <person name="Riley R."/>
            <person name="Sitrit Y."/>
            <person name="Stielow J.B."/>
            <person name="Szollosi G."/>
            <person name="Zifcakova L."/>
            <person name="Stursova M."/>
            <person name="Spatafora J.W."/>
            <person name="Tedersoo L."/>
            <person name="Vaario L.M."/>
            <person name="Yamada A."/>
            <person name="Yan M."/>
            <person name="Wang P."/>
            <person name="Xu J."/>
            <person name="Bruns T."/>
            <person name="Baldrian P."/>
            <person name="Vilgalys R."/>
            <person name="Dunand C."/>
            <person name="Henrissat B."/>
            <person name="Grigoriev I.V."/>
            <person name="Hibbett D."/>
            <person name="Nagy L.G."/>
            <person name="Martin F.M."/>
        </authorList>
    </citation>
    <scope>NUCLEOTIDE SEQUENCE</scope>
    <source>
        <strain evidence="2">UP504</strain>
    </source>
</reference>
<comment type="caution">
    <text evidence="2">The sequence shown here is derived from an EMBL/GenBank/DDBJ whole genome shotgun (WGS) entry which is preliminary data.</text>
</comment>
<dbReference type="Proteomes" id="UP000886523">
    <property type="component" value="Unassembled WGS sequence"/>
</dbReference>
<feature type="chain" id="PRO_5040186284" evidence="1">
    <location>
        <begin position="22"/>
        <end position="149"/>
    </location>
</feature>
<gene>
    <name evidence="2" type="ORF">BS47DRAFT_1343032</name>
</gene>
<dbReference type="EMBL" id="MU128960">
    <property type="protein sequence ID" value="KAF9514468.1"/>
    <property type="molecule type" value="Genomic_DNA"/>
</dbReference>
<protein>
    <submittedName>
        <fullName evidence="2">Uncharacterized protein</fullName>
    </submittedName>
</protein>
<proteinExistence type="predicted"/>
<keyword evidence="1" id="KW-0732">Signal</keyword>
<name>A0A9P6AYQ9_9AGAM</name>
<evidence type="ECO:0000256" key="1">
    <source>
        <dbReference type="SAM" id="SignalP"/>
    </source>
</evidence>
<accession>A0A9P6AYQ9</accession>
<sequence length="149" mass="16115">MSLDLLCFIRALLLFAAWAAARRVPASKPPLSLATSPKQLKIPSATTRSNVHVATASFNRNNTPQRSRRLSPSLIDHVAADAAFSPQNAVEIDEAESDGELGEWLDGKTLIDAAAELGDLSDDAEEADRTINVALINKLPGWCRNILRV</sequence>
<evidence type="ECO:0000313" key="3">
    <source>
        <dbReference type="Proteomes" id="UP000886523"/>
    </source>
</evidence>
<dbReference type="AlphaFoldDB" id="A0A9P6AYQ9"/>
<keyword evidence="3" id="KW-1185">Reference proteome</keyword>